<evidence type="ECO:0000259" key="4">
    <source>
        <dbReference type="Pfam" id="PF01555"/>
    </source>
</evidence>
<dbReference type="AlphaFoldDB" id="A0A6C0LV77"/>
<protein>
    <recommendedName>
        <fullName evidence="4">DNA methylase N-4/N-6 domain-containing protein</fullName>
    </recommendedName>
</protein>
<keyword evidence="3" id="KW-0808">Transferase</keyword>
<dbReference type="Gene3D" id="3.40.50.150">
    <property type="entry name" value="Vaccinia Virus protein VP39"/>
    <property type="match status" value="1"/>
</dbReference>
<comment type="similarity">
    <text evidence="1">Belongs to the N(4)/N(6)-methyltransferase family.</text>
</comment>
<accession>A0A6C0LV77</accession>
<dbReference type="InterPro" id="IPR002052">
    <property type="entry name" value="DNA_methylase_N6_adenine_CS"/>
</dbReference>
<evidence type="ECO:0000256" key="1">
    <source>
        <dbReference type="ARBA" id="ARBA00006594"/>
    </source>
</evidence>
<evidence type="ECO:0000313" key="5">
    <source>
        <dbReference type="EMBL" id="QHU33925.1"/>
    </source>
</evidence>
<evidence type="ECO:0000256" key="2">
    <source>
        <dbReference type="ARBA" id="ARBA00022603"/>
    </source>
</evidence>
<evidence type="ECO:0000256" key="3">
    <source>
        <dbReference type="ARBA" id="ARBA00022679"/>
    </source>
</evidence>
<dbReference type="SUPFAM" id="SSF53335">
    <property type="entry name" value="S-adenosyl-L-methionine-dependent methyltransferases"/>
    <property type="match status" value="1"/>
</dbReference>
<dbReference type="InterPro" id="IPR001091">
    <property type="entry name" value="RM_Methyltransferase"/>
</dbReference>
<organism evidence="5">
    <name type="scientific">viral metagenome</name>
    <dbReference type="NCBI Taxonomy" id="1070528"/>
    <lineage>
        <taxon>unclassified sequences</taxon>
        <taxon>metagenomes</taxon>
        <taxon>organismal metagenomes</taxon>
    </lineage>
</organism>
<feature type="domain" description="DNA methylase N-4/N-6" evidence="4">
    <location>
        <begin position="29"/>
        <end position="314"/>
    </location>
</feature>
<dbReference type="Pfam" id="PF01555">
    <property type="entry name" value="N6_N4_Mtase"/>
    <property type="match status" value="1"/>
</dbReference>
<sequence>MEHYHQINNTTSLYIDDAHNVLHDLTNTVDFIYMDPPYDTNRDFSLDSKSTKTGFSDKWDNYEEWLNTLVSKLKNTLVNTGTLVLHISSENSFVVEKILRDHFTDIEKIFWKRCHGKNSVQKKLGAIVDVLFVAYNGHRIFNLVTIPIEENSVWAFKNKDDVGTYNMGALKHDRTRKGYDFCINKDGVNYSSEYGWKLDKESVDKLILANRIHFVPKSGNMYIKIYKHEHKGKPLSNLWDDIHSITRTTKDPRLYPTQKPQKLIERLLLLFTNENSVVLDPVCGSGTTGFVAHKMGRRTIMIDVNEEVLPIIQKRFTDKVYNF</sequence>
<dbReference type="PROSITE" id="PS00092">
    <property type="entry name" value="N6_MTASE"/>
    <property type="match status" value="1"/>
</dbReference>
<dbReference type="EMBL" id="MN740565">
    <property type="protein sequence ID" value="QHU33925.1"/>
    <property type="molecule type" value="Genomic_DNA"/>
</dbReference>
<dbReference type="GO" id="GO:0003677">
    <property type="term" value="F:DNA binding"/>
    <property type="evidence" value="ECO:0007669"/>
    <property type="project" value="InterPro"/>
</dbReference>
<keyword evidence="2" id="KW-0489">Methyltransferase</keyword>
<reference evidence="5" key="1">
    <citation type="journal article" date="2020" name="Nature">
        <title>Giant virus diversity and host interactions through global metagenomics.</title>
        <authorList>
            <person name="Schulz F."/>
            <person name="Roux S."/>
            <person name="Paez-Espino D."/>
            <person name="Jungbluth S."/>
            <person name="Walsh D.A."/>
            <person name="Denef V.J."/>
            <person name="McMahon K.D."/>
            <person name="Konstantinidis K.T."/>
            <person name="Eloe-Fadrosh E.A."/>
            <person name="Kyrpides N.C."/>
            <person name="Woyke T."/>
        </authorList>
    </citation>
    <scope>NUCLEOTIDE SEQUENCE</scope>
    <source>
        <strain evidence="5">GVMAG-S-1016704-142</strain>
    </source>
</reference>
<dbReference type="InterPro" id="IPR002941">
    <property type="entry name" value="DNA_methylase_N4/N6"/>
</dbReference>
<name>A0A6C0LV77_9ZZZZ</name>
<proteinExistence type="inferred from homology"/>
<dbReference type="GO" id="GO:0008170">
    <property type="term" value="F:N-methyltransferase activity"/>
    <property type="evidence" value="ECO:0007669"/>
    <property type="project" value="InterPro"/>
</dbReference>
<dbReference type="GO" id="GO:0032259">
    <property type="term" value="P:methylation"/>
    <property type="evidence" value="ECO:0007669"/>
    <property type="project" value="UniProtKB-KW"/>
</dbReference>
<dbReference type="PRINTS" id="PR00508">
    <property type="entry name" value="S21N4MTFRASE"/>
</dbReference>
<dbReference type="InterPro" id="IPR029063">
    <property type="entry name" value="SAM-dependent_MTases_sf"/>
</dbReference>